<dbReference type="AlphaFoldDB" id="A0A382NMD6"/>
<feature type="non-terminal residue" evidence="1">
    <location>
        <position position="1"/>
    </location>
</feature>
<dbReference type="EMBL" id="UINC01101204">
    <property type="protein sequence ID" value="SVC61830.1"/>
    <property type="molecule type" value="Genomic_DNA"/>
</dbReference>
<gene>
    <name evidence="1" type="ORF">METZ01_LOCUS314684</name>
</gene>
<accession>A0A382NMD6</accession>
<organism evidence="1">
    <name type="scientific">marine metagenome</name>
    <dbReference type="NCBI Taxonomy" id="408172"/>
    <lineage>
        <taxon>unclassified sequences</taxon>
        <taxon>metagenomes</taxon>
        <taxon>ecological metagenomes</taxon>
    </lineage>
</organism>
<reference evidence="1" key="1">
    <citation type="submission" date="2018-05" db="EMBL/GenBank/DDBJ databases">
        <authorList>
            <person name="Lanie J.A."/>
            <person name="Ng W.-L."/>
            <person name="Kazmierczak K.M."/>
            <person name="Andrzejewski T.M."/>
            <person name="Davidsen T.M."/>
            <person name="Wayne K.J."/>
            <person name="Tettelin H."/>
            <person name="Glass J.I."/>
            <person name="Rusch D."/>
            <person name="Podicherti R."/>
            <person name="Tsui H.-C.T."/>
            <person name="Winkler M.E."/>
        </authorList>
    </citation>
    <scope>NUCLEOTIDE SEQUENCE</scope>
</reference>
<protein>
    <submittedName>
        <fullName evidence="1">Uncharacterized protein</fullName>
    </submittedName>
</protein>
<name>A0A382NMD6_9ZZZZ</name>
<evidence type="ECO:0000313" key="1">
    <source>
        <dbReference type="EMBL" id="SVC61830.1"/>
    </source>
</evidence>
<sequence length="71" mass="8556">GFSEGRRLVHRWWFPERYRDVKPGEFFGTLIDRNRWKGPVDYFMYRELSHPLGSIDSYVYFSDEIPLAPAK</sequence>
<proteinExistence type="predicted"/>